<proteinExistence type="predicted"/>
<reference evidence="2" key="1">
    <citation type="submission" date="2013-07" db="EMBL/GenBank/DDBJ databases">
        <title>The genome of Eucalyptus grandis.</title>
        <authorList>
            <person name="Schmutz J."/>
            <person name="Hayes R."/>
            <person name="Myburg A."/>
            <person name="Tuskan G."/>
            <person name="Grattapaglia D."/>
            <person name="Rokhsar D.S."/>
        </authorList>
    </citation>
    <scope>NUCLEOTIDE SEQUENCE</scope>
    <source>
        <tissue evidence="2">Leaf extractions</tissue>
    </source>
</reference>
<organism evidence="2">
    <name type="scientific">Eucalyptus grandis</name>
    <name type="common">Flooded gum</name>
    <dbReference type="NCBI Taxonomy" id="71139"/>
    <lineage>
        <taxon>Eukaryota</taxon>
        <taxon>Viridiplantae</taxon>
        <taxon>Streptophyta</taxon>
        <taxon>Embryophyta</taxon>
        <taxon>Tracheophyta</taxon>
        <taxon>Spermatophyta</taxon>
        <taxon>Magnoliopsida</taxon>
        <taxon>eudicotyledons</taxon>
        <taxon>Gunneridae</taxon>
        <taxon>Pentapetalae</taxon>
        <taxon>rosids</taxon>
        <taxon>malvids</taxon>
        <taxon>Myrtales</taxon>
        <taxon>Myrtaceae</taxon>
        <taxon>Myrtoideae</taxon>
        <taxon>Eucalypteae</taxon>
        <taxon>Eucalyptus</taxon>
    </lineage>
</organism>
<evidence type="ECO:0000256" key="1">
    <source>
        <dbReference type="SAM" id="MobiDB-lite"/>
    </source>
</evidence>
<accession>A0A059ABW6</accession>
<gene>
    <name evidence="2" type="ORF">EUGRSUZ_J00507</name>
</gene>
<feature type="compositionally biased region" description="Basic residues" evidence="1">
    <location>
        <begin position="50"/>
        <end position="59"/>
    </location>
</feature>
<dbReference type="Gramene" id="KCW50860">
    <property type="protein sequence ID" value="KCW50860"/>
    <property type="gene ID" value="EUGRSUZ_J00507"/>
</dbReference>
<protein>
    <submittedName>
        <fullName evidence="2">Uncharacterized protein</fullName>
    </submittedName>
</protein>
<dbReference type="AlphaFoldDB" id="A0A059ABW6"/>
<feature type="region of interest" description="Disordered" evidence="1">
    <location>
        <begin position="49"/>
        <end position="68"/>
    </location>
</feature>
<dbReference type="InParanoid" id="A0A059ABW6"/>
<name>A0A059ABW6_EUCGR</name>
<dbReference type="EMBL" id="KK198762">
    <property type="protein sequence ID" value="KCW50860.1"/>
    <property type="molecule type" value="Genomic_DNA"/>
</dbReference>
<evidence type="ECO:0000313" key="2">
    <source>
        <dbReference type="EMBL" id="KCW50860.1"/>
    </source>
</evidence>
<sequence>MTLFSLRQRGYPNLVLLEPNLIRPISQRINSDRDCLLQRCARVDPDFKAKRAHRRHHPPLKSSRVIDN</sequence>